<protein>
    <submittedName>
        <fullName evidence="2">DUF3016 domain-containing protein</fullName>
    </submittedName>
</protein>
<dbReference type="KEGG" id="tcn:H9L16_03340"/>
<dbReference type="Proteomes" id="UP000515804">
    <property type="component" value="Chromosome"/>
</dbReference>
<reference evidence="2 3" key="1">
    <citation type="submission" date="2020-08" db="EMBL/GenBank/DDBJ databases">
        <title>Genome sequence of Thermomonas carbonis KCTC 42013T.</title>
        <authorList>
            <person name="Hyun D.-W."/>
            <person name="Bae J.-W."/>
        </authorList>
    </citation>
    <scope>NUCLEOTIDE SEQUENCE [LARGE SCALE GENOMIC DNA]</scope>
    <source>
        <strain evidence="2 3">KCTC 42013</strain>
    </source>
</reference>
<dbReference type="RefSeq" id="WP_187553175.1">
    <property type="nucleotide sequence ID" value="NZ_BMZL01000001.1"/>
</dbReference>
<dbReference type="Pfam" id="PF11454">
    <property type="entry name" value="DUF3016"/>
    <property type="match status" value="1"/>
</dbReference>
<organism evidence="2 3">
    <name type="scientific">Thermomonas carbonis</name>
    <dbReference type="NCBI Taxonomy" id="1463158"/>
    <lineage>
        <taxon>Bacteria</taxon>
        <taxon>Pseudomonadati</taxon>
        <taxon>Pseudomonadota</taxon>
        <taxon>Gammaproteobacteria</taxon>
        <taxon>Lysobacterales</taxon>
        <taxon>Lysobacteraceae</taxon>
        <taxon>Thermomonas</taxon>
    </lineage>
</organism>
<sequence length="186" mass="20910">MNRLRTLPLLLATVLALGACASTGSTSMLAPDAPRALPAAGPVSVAWEDPAQFTEMRFSGNRHASAEGNWLNTLATYMRTEAEETLPTGHRLELTIVDIQRAGRYEPWLAPNLQDARIIRDMYPPRMTLRFRELDSSGSVLAEGERKLSDPAFLMNASRFNDSDPLRYEKRMVDSWLRSDWRTASR</sequence>
<gene>
    <name evidence="2" type="ORF">H9L16_03340</name>
</gene>
<accession>A0A7G9SS34</accession>
<dbReference type="AlphaFoldDB" id="A0A7G9SS34"/>
<evidence type="ECO:0000313" key="3">
    <source>
        <dbReference type="Proteomes" id="UP000515804"/>
    </source>
</evidence>
<dbReference type="InterPro" id="IPR021557">
    <property type="entry name" value="DUF3016"/>
</dbReference>
<keyword evidence="1" id="KW-0732">Signal</keyword>
<evidence type="ECO:0000256" key="1">
    <source>
        <dbReference type="SAM" id="SignalP"/>
    </source>
</evidence>
<keyword evidence="3" id="KW-1185">Reference proteome</keyword>
<name>A0A7G9SS34_9GAMM</name>
<dbReference type="EMBL" id="CP060719">
    <property type="protein sequence ID" value="QNN70659.1"/>
    <property type="molecule type" value="Genomic_DNA"/>
</dbReference>
<feature type="signal peptide" evidence="1">
    <location>
        <begin position="1"/>
        <end position="21"/>
    </location>
</feature>
<proteinExistence type="predicted"/>
<feature type="chain" id="PRO_5028949064" evidence="1">
    <location>
        <begin position="22"/>
        <end position="186"/>
    </location>
</feature>
<dbReference type="PROSITE" id="PS51257">
    <property type="entry name" value="PROKAR_LIPOPROTEIN"/>
    <property type="match status" value="1"/>
</dbReference>
<evidence type="ECO:0000313" key="2">
    <source>
        <dbReference type="EMBL" id="QNN70659.1"/>
    </source>
</evidence>